<evidence type="ECO:0000313" key="2">
    <source>
        <dbReference type="Proteomes" id="UP000008177"/>
    </source>
</evidence>
<dbReference type="HOGENOM" id="CLU_3319976_0_0_1"/>
<organism evidence="1 2">
    <name type="scientific">Botryotinia fuckeliana (strain T4)</name>
    <name type="common">Noble rot fungus</name>
    <name type="synonym">Botrytis cinerea</name>
    <dbReference type="NCBI Taxonomy" id="999810"/>
    <lineage>
        <taxon>Eukaryota</taxon>
        <taxon>Fungi</taxon>
        <taxon>Dikarya</taxon>
        <taxon>Ascomycota</taxon>
        <taxon>Pezizomycotina</taxon>
        <taxon>Leotiomycetes</taxon>
        <taxon>Helotiales</taxon>
        <taxon>Sclerotiniaceae</taxon>
        <taxon>Botrytis</taxon>
    </lineage>
</organism>
<accession>G2YZJ1</accession>
<name>G2YZJ1_BOTF4</name>
<gene>
    <name evidence="1" type="ORF">BofuT4_uP143010.1</name>
</gene>
<dbReference type="InParanoid" id="G2YZJ1"/>
<evidence type="ECO:0000313" key="1">
    <source>
        <dbReference type="EMBL" id="CCD57039.1"/>
    </source>
</evidence>
<proteinExistence type="predicted"/>
<sequence>MLRQQSGALARPFQTSDMTAQWLKAVRIRSARSRAYFAS</sequence>
<reference evidence="2" key="1">
    <citation type="journal article" date="2011" name="PLoS Genet.">
        <title>Genomic analysis of the necrotrophic fungal pathogens Sclerotinia sclerotiorum and Botrytis cinerea.</title>
        <authorList>
            <person name="Amselem J."/>
            <person name="Cuomo C.A."/>
            <person name="van Kan J.A."/>
            <person name="Viaud M."/>
            <person name="Benito E.P."/>
            <person name="Couloux A."/>
            <person name="Coutinho P.M."/>
            <person name="de Vries R.P."/>
            <person name="Dyer P.S."/>
            <person name="Fillinger S."/>
            <person name="Fournier E."/>
            <person name="Gout L."/>
            <person name="Hahn M."/>
            <person name="Kohn L."/>
            <person name="Lapalu N."/>
            <person name="Plummer K.M."/>
            <person name="Pradier J.M."/>
            <person name="Quevillon E."/>
            <person name="Sharon A."/>
            <person name="Simon A."/>
            <person name="ten Have A."/>
            <person name="Tudzynski B."/>
            <person name="Tudzynski P."/>
            <person name="Wincker P."/>
            <person name="Andrew M."/>
            <person name="Anthouard V."/>
            <person name="Beever R.E."/>
            <person name="Beffa R."/>
            <person name="Benoit I."/>
            <person name="Bouzid O."/>
            <person name="Brault B."/>
            <person name="Chen Z."/>
            <person name="Choquer M."/>
            <person name="Collemare J."/>
            <person name="Cotton P."/>
            <person name="Danchin E.G."/>
            <person name="Da Silva C."/>
            <person name="Gautier A."/>
            <person name="Giraud C."/>
            <person name="Giraud T."/>
            <person name="Gonzalez C."/>
            <person name="Grossetete S."/>
            <person name="Guldener U."/>
            <person name="Henrissat B."/>
            <person name="Howlett B.J."/>
            <person name="Kodira C."/>
            <person name="Kretschmer M."/>
            <person name="Lappartient A."/>
            <person name="Leroch M."/>
            <person name="Levis C."/>
            <person name="Mauceli E."/>
            <person name="Neuveglise C."/>
            <person name="Oeser B."/>
            <person name="Pearson M."/>
            <person name="Poulain J."/>
            <person name="Poussereau N."/>
            <person name="Quesneville H."/>
            <person name="Rascle C."/>
            <person name="Schumacher J."/>
            <person name="Segurens B."/>
            <person name="Sexton A."/>
            <person name="Silva E."/>
            <person name="Sirven C."/>
            <person name="Soanes D.M."/>
            <person name="Talbot N.J."/>
            <person name="Templeton M."/>
            <person name="Yandava C."/>
            <person name="Yarden O."/>
            <person name="Zeng Q."/>
            <person name="Rollins J.A."/>
            <person name="Lebrun M.H."/>
            <person name="Dickman M."/>
        </authorList>
    </citation>
    <scope>NUCLEOTIDE SEQUENCE [LARGE SCALE GENOMIC DNA]</scope>
    <source>
        <strain evidence="2">T4</strain>
    </source>
</reference>
<protein>
    <submittedName>
        <fullName evidence="1">Uncharacterized protein</fullName>
    </submittedName>
</protein>
<dbReference type="Proteomes" id="UP000008177">
    <property type="component" value="Unplaced contigs"/>
</dbReference>
<dbReference type="AlphaFoldDB" id="G2YZJ1"/>
<dbReference type="EMBL" id="FQ790362">
    <property type="protein sequence ID" value="CCD57039.1"/>
    <property type="molecule type" value="Genomic_DNA"/>
</dbReference>